<gene>
    <name evidence="3" type="ORF">RAMLITH_07765</name>
</gene>
<dbReference type="InterPro" id="IPR014004">
    <property type="entry name" value="Transpt-assoc_nodulatn_dom_bac"/>
</dbReference>
<keyword evidence="4" id="KW-1185">Reference proteome</keyword>
<organism evidence="3 4">
    <name type="scientific">Ramlibacter lithotrophicus</name>
    <dbReference type="NCBI Taxonomy" id="2606681"/>
    <lineage>
        <taxon>Bacteria</taxon>
        <taxon>Pseudomonadati</taxon>
        <taxon>Pseudomonadota</taxon>
        <taxon>Betaproteobacteria</taxon>
        <taxon>Burkholderiales</taxon>
        <taxon>Comamonadaceae</taxon>
        <taxon>Ramlibacter</taxon>
    </lineage>
</organism>
<evidence type="ECO:0000313" key="4">
    <source>
        <dbReference type="Proteomes" id="UP000521868"/>
    </source>
</evidence>
<dbReference type="Gene3D" id="3.30.1340.30">
    <property type="match status" value="3"/>
</dbReference>
<accession>A0A7X6DEJ2</accession>
<sequence length="217" mass="23196">MKTDAQLKADVLAELAWDPAINPAAIGVSARNGLVTLTGHLDTLAQKHAAERAVRRVAGVRGVAMELDVRLVPEHRRGDTDIARAAVAALRWNSLVPDDRVQVEVDDGWVTLTGEVDWPYQLASAEQCMRPLTGVRGVTNLVTLKPHVRGLDIAREITDALTRHAEREARHIDVEVDGGTVTLSGTVDSLADHDAAIGAAFGTRGVTSVVDRLDVAG</sequence>
<dbReference type="Proteomes" id="UP000521868">
    <property type="component" value="Unassembled WGS sequence"/>
</dbReference>
<dbReference type="RefSeq" id="WP_168106811.1">
    <property type="nucleotide sequence ID" value="NZ_VTOX01000002.1"/>
</dbReference>
<evidence type="ECO:0000259" key="2">
    <source>
        <dbReference type="PROSITE" id="PS50914"/>
    </source>
</evidence>
<dbReference type="InterPro" id="IPR007055">
    <property type="entry name" value="BON_dom"/>
</dbReference>
<comment type="caution">
    <text evidence="3">The sequence shown here is derived from an EMBL/GenBank/DDBJ whole genome shotgun (WGS) entry which is preliminary data.</text>
</comment>
<keyword evidence="1" id="KW-0732">Signal</keyword>
<dbReference type="EMBL" id="VTOX01000002">
    <property type="protein sequence ID" value="NKE65717.1"/>
    <property type="molecule type" value="Genomic_DNA"/>
</dbReference>
<evidence type="ECO:0000313" key="3">
    <source>
        <dbReference type="EMBL" id="NKE65717.1"/>
    </source>
</evidence>
<feature type="domain" description="BON" evidence="2">
    <location>
        <begin position="78"/>
        <end position="146"/>
    </location>
</feature>
<dbReference type="PANTHER" id="PTHR34606">
    <property type="entry name" value="BON DOMAIN-CONTAINING PROTEIN"/>
    <property type="match status" value="1"/>
</dbReference>
<name>A0A7X6DEJ2_9BURK</name>
<protein>
    <submittedName>
        <fullName evidence="3">BON domain-containing protein</fullName>
    </submittedName>
</protein>
<dbReference type="PANTHER" id="PTHR34606:SF4">
    <property type="entry name" value="OUTER MEMBRANE LIPOPROTEIN DOLP"/>
    <property type="match status" value="1"/>
</dbReference>
<dbReference type="PROSITE" id="PS50914">
    <property type="entry name" value="BON"/>
    <property type="match status" value="3"/>
</dbReference>
<dbReference type="AlphaFoldDB" id="A0A7X6DEJ2"/>
<proteinExistence type="predicted"/>
<dbReference type="Pfam" id="PF04972">
    <property type="entry name" value="BON"/>
    <property type="match status" value="3"/>
</dbReference>
<reference evidence="3 4" key="1">
    <citation type="journal article" date="2020" name="Nature">
        <title>Bacterial chemolithoautotrophy via manganese oxidation.</title>
        <authorList>
            <person name="Yu H."/>
            <person name="Leadbetter J.R."/>
        </authorList>
    </citation>
    <scope>NUCLEOTIDE SEQUENCE [LARGE SCALE GENOMIC DNA]</scope>
    <source>
        <strain evidence="3 4">RBP-1</strain>
    </source>
</reference>
<feature type="domain" description="BON" evidence="2">
    <location>
        <begin position="3"/>
        <end position="71"/>
    </location>
</feature>
<dbReference type="InterPro" id="IPR051686">
    <property type="entry name" value="Lipoprotein_DolP"/>
</dbReference>
<evidence type="ECO:0000256" key="1">
    <source>
        <dbReference type="ARBA" id="ARBA00022729"/>
    </source>
</evidence>
<dbReference type="SMART" id="SM00749">
    <property type="entry name" value="BON"/>
    <property type="match status" value="3"/>
</dbReference>
<feature type="domain" description="BON" evidence="2">
    <location>
        <begin position="149"/>
        <end position="217"/>
    </location>
</feature>